<evidence type="ECO:0000256" key="1">
    <source>
        <dbReference type="SAM" id="Phobius"/>
    </source>
</evidence>
<reference evidence="2 3" key="1">
    <citation type="submission" date="2022-09" db="EMBL/GenBank/DDBJ databases">
        <title>The outer-membrane cytochrome OmcA is essential for infection of Shewanella oneidensis by a zebrafish-associated bacteriophage.</title>
        <authorList>
            <person name="Grenfell A.W."/>
            <person name="Intile P."/>
            <person name="Mcfarlane J."/>
            <person name="Leung D."/>
            <person name="Abdalla K."/>
            <person name="Wold M."/>
            <person name="Kees E."/>
            <person name="Gralnick J."/>
        </authorList>
    </citation>
    <scope>NUCLEOTIDE SEQUENCE [LARGE SCALE GENOMIC DNA]</scope>
    <source>
        <strain evidence="2 3">NF-5</strain>
    </source>
</reference>
<evidence type="ECO:0000313" key="3">
    <source>
        <dbReference type="Proteomes" id="UP001159075"/>
    </source>
</evidence>
<dbReference type="RefSeq" id="WP_282679798.1">
    <property type="nucleotide sequence ID" value="NZ_CP106875.1"/>
</dbReference>
<keyword evidence="1" id="KW-1133">Transmembrane helix</keyword>
<evidence type="ECO:0000313" key="2">
    <source>
        <dbReference type="EMBL" id="MDI5833260.1"/>
    </source>
</evidence>
<sequence length="90" mass="9950">MKTLIIMPKFLGQHQTAEVMPVFSEEQERKFVMSDNQTTALATVITICILALFSTASDFDIQKHWLALVFLAPIAFVGAYGVIGVSSGWK</sequence>
<keyword evidence="3" id="KW-1185">Reference proteome</keyword>
<feature type="transmembrane region" description="Helical" evidence="1">
    <location>
        <begin position="39"/>
        <end position="59"/>
    </location>
</feature>
<accession>A0ABT6UHN7</accession>
<comment type="caution">
    <text evidence="2">The sequence shown here is derived from an EMBL/GenBank/DDBJ whole genome shotgun (WGS) entry which is preliminary data.</text>
</comment>
<keyword evidence="1" id="KW-0812">Transmembrane</keyword>
<keyword evidence="1" id="KW-0472">Membrane</keyword>
<protein>
    <submittedName>
        <fullName evidence="2">Uncharacterized protein</fullName>
    </submittedName>
</protein>
<organism evidence="2 3">
    <name type="scientific">Shewanella xiamenensis</name>
    <dbReference type="NCBI Taxonomy" id="332186"/>
    <lineage>
        <taxon>Bacteria</taxon>
        <taxon>Pseudomonadati</taxon>
        <taxon>Pseudomonadota</taxon>
        <taxon>Gammaproteobacteria</taxon>
        <taxon>Alteromonadales</taxon>
        <taxon>Shewanellaceae</taxon>
        <taxon>Shewanella</taxon>
    </lineage>
</organism>
<dbReference type="Proteomes" id="UP001159075">
    <property type="component" value="Unassembled WGS sequence"/>
</dbReference>
<feature type="transmembrane region" description="Helical" evidence="1">
    <location>
        <begin position="65"/>
        <end position="85"/>
    </location>
</feature>
<gene>
    <name evidence="2" type="ORF">ODY93_16890</name>
</gene>
<name>A0ABT6UHN7_9GAMM</name>
<dbReference type="EMBL" id="JAOTLW010000020">
    <property type="protein sequence ID" value="MDI5833260.1"/>
    <property type="molecule type" value="Genomic_DNA"/>
</dbReference>
<proteinExistence type="predicted"/>